<dbReference type="GO" id="GO:0018580">
    <property type="term" value="F:nitronate monooxygenase activity"/>
    <property type="evidence" value="ECO:0007669"/>
    <property type="project" value="InterPro"/>
</dbReference>
<comment type="caution">
    <text evidence="4">The sequence shown here is derived from an EMBL/GenBank/DDBJ whole genome shotgun (WGS) entry which is preliminary data.</text>
</comment>
<dbReference type="RefSeq" id="WP_303700296.1">
    <property type="nucleotide sequence ID" value="NZ_VSIV01000057.1"/>
</dbReference>
<dbReference type="CDD" id="cd04730">
    <property type="entry name" value="NPD_like"/>
    <property type="match status" value="1"/>
</dbReference>
<keyword evidence="1" id="KW-0285">Flavoprotein</keyword>
<keyword evidence="4" id="KW-0503">Monooxygenase</keyword>
<dbReference type="Proteomes" id="UP000323337">
    <property type="component" value="Unassembled WGS sequence"/>
</dbReference>
<dbReference type="EMBL" id="VSIV01000057">
    <property type="protein sequence ID" value="TYB34484.1"/>
    <property type="molecule type" value="Genomic_DNA"/>
</dbReference>
<dbReference type="InterPro" id="IPR004136">
    <property type="entry name" value="NMO"/>
</dbReference>
<reference evidence="4 5" key="1">
    <citation type="submission" date="2019-08" db="EMBL/GenBank/DDBJ databases">
        <title>Genomic characterization of a novel candidate phylum (ARYD3) from a high temperature, high salinity tertiary oil reservoir in north central Oklahoma, USA.</title>
        <authorList>
            <person name="Youssef N.H."/>
            <person name="Yadav A."/>
            <person name="Elshahed M.S."/>
        </authorList>
    </citation>
    <scope>NUCLEOTIDE SEQUENCE [LARGE SCALE GENOMIC DNA]</scope>
    <source>
        <strain evidence="4">ARYD1</strain>
    </source>
</reference>
<dbReference type="PANTHER" id="PTHR32332:SF20">
    <property type="entry name" value="2-NITROPROPANE DIOXYGENASE-LIKE PROTEIN"/>
    <property type="match status" value="1"/>
</dbReference>
<protein>
    <submittedName>
        <fullName evidence="4">Nitronate monooxygenase</fullName>
    </submittedName>
</protein>
<dbReference type="AlphaFoldDB" id="A0A5D0ML89"/>
<evidence type="ECO:0000313" key="5">
    <source>
        <dbReference type="Proteomes" id="UP000323337"/>
    </source>
</evidence>
<name>A0A5D0ML89_FLESI</name>
<dbReference type="SUPFAM" id="SSF51412">
    <property type="entry name" value="Inosine monophosphate dehydrogenase (IMPDH)"/>
    <property type="match status" value="1"/>
</dbReference>
<keyword evidence="3" id="KW-0560">Oxidoreductase</keyword>
<dbReference type="InterPro" id="IPR013785">
    <property type="entry name" value="Aldolase_TIM"/>
</dbReference>
<evidence type="ECO:0000313" key="4">
    <source>
        <dbReference type="EMBL" id="TYB34484.1"/>
    </source>
</evidence>
<dbReference type="Gene3D" id="3.20.20.70">
    <property type="entry name" value="Aldolase class I"/>
    <property type="match status" value="1"/>
</dbReference>
<evidence type="ECO:0000256" key="1">
    <source>
        <dbReference type="ARBA" id="ARBA00022630"/>
    </source>
</evidence>
<sequence>MLNNKLTKSLGIKYPIIQGGMMWVSNAELAANVSEAGGLGIITALSFDSPEKLADEIDKARLITDKPLGVNLTFLPTLNPVDYNSYIDVITEKNIKIIETAGRNPEKYISRLKGSGASIIHKCTSVKHAVKAERIGCDFVSIDGFECAGHPGEDDITSLILIPKTVDSINIPVIASGGFADGRGLTAALSLGASGVNMGTRFMLTRESPVHDNLKKHLLSLNETDTILVERSLKNTLRAINNSHAQRLIKMEERNASLQEMAPLLSGKNGKKAIETGNYENALIACGQCVGLIKNIPSVKDLIKSIIEESAEVFEKLNIVND</sequence>
<keyword evidence="2" id="KW-0288">FMN</keyword>
<evidence type="ECO:0000256" key="3">
    <source>
        <dbReference type="ARBA" id="ARBA00023002"/>
    </source>
</evidence>
<dbReference type="PANTHER" id="PTHR32332">
    <property type="entry name" value="2-NITROPROPANE DIOXYGENASE"/>
    <property type="match status" value="1"/>
</dbReference>
<gene>
    <name evidence="4" type="ORF">FXF49_02295</name>
</gene>
<organism evidence="4 5">
    <name type="scientific">Flexistipes sinusarabici</name>
    <dbReference type="NCBI Taxonomy" id="2352"/>
    <lineage>
        <taxon>Bacteria</taxon>
        <taxon>Pseudomonadati</taxon>
        <taxon>Deferribacterota</taxon>
        <taxon>Deferribacteres</taxon>
        <taxon>Deferribacterales</taxon>
        <taxon>Flexistipitaceae</taxon>
        <taxon>Flexistipes</taxon>
    </lineage>
</organism>
<accession>A0A5D0ML89</accession>
<dbReference type="Pfam" id="PF03060">
    <property type="entry name" value="NMO"/>
    <property type="match status" value="1"/>
</dbReference>
<proteinExistence type="predicted"/>
<evidence type="ECO:0000256" key="2">
    <source>
        <dbReference type="ARBA" id="ARBA00022643"/>
    </source>
</evidence>